<gene>
    <name evidence="1" type="ORF">WG68_04205</name>
</gene>
<keyword evidence="2" id="KW-1185">Reference proteome</keyword>
<organism evidence="1 2">
    <name type="scientific">Arsukibacterium ikkense</name>
    <dbReference type="NCBI Taxonomy" id="336831"/>
    <lineage>
        <taxon>Bacteria</taxon>
        <taxon>Pseudomonadati</taxon>
        <taxon>Pseudomonadota</taxon>
        <taxon>Gammaproteobacteria</taxon>
        <taxon>Chromatiales</taxon>
        <taxon>Chromatiaceae</taxon>
        <taxon>Arsukibacterium</taxon>
    </lineage>
</organism>
<dbReference type="Proteomes" id="UP000034228">
    <property type="component" value="Unassembled WGS sequence"/>
</dbReference>
<comment type="caution">
    <text evidence="1">The sequence shown here is derived from an EMBL/GenBank/DDBJ whole genome shotgun (WGS) entry which is preliminary data.</text>
</comment>
<accession>A0A0M2V6Q7</accession>
<evidence type="ECO:0000313" key="1">
    <source>
        <dbReference type="EMBL" id="KKO46522.1"/>
    </source>
</evidence>
<sequence>MDWMDVGKVGLSSAAFGISCLALWISHRNWLRSNCPIVVACIETATAQDEAFIAYNLIVVNTGNRPAVNVRLYCEDSDLEQCIQPGPHAGKKPGSTWTHVKKCFQEDAEIPVLLNGKSVSNSFGFTGVNQQSFWKYNSRLKITLRYADLDGTNYRKELILLIKDSVAFAGGMWSMPEETKK</sequence>
<protein>
    <submittedName>
        <fullName evidence="1">Uncharacterized protein</fullName>
    </submittedName>
</protein>
<dbReference type="PATRIC" id="fig|336831.14.peg.3156"/>
<evidence type="ECO:0000313" key="2">
    <source>
        <dbReference type="Proteomes" id="UP000034228"/>
    </source>
</evidence>
<name>A0A0M2V6Q7_9GAMM</name>
<dbReference type="OrthoDB" id="9180922at2"/>
<proteinExistence type="predicted"/>
<dbReference type="STRING" id="336831.WG68_04205"/>
<dbReference type="AlphaFoldDB" id="A0A0M2V6Q7"/>
<dbReference type="EMBL" id="LAHO01000003">
    <property type="protein sequence ID" value="KKO46522.1"/>
    <property type="molecule type" value="Genomic_DNA"/>
</dbReference>
<dbReference type="RefSeq" id="WP_046556411.1">
    <property type="nucleotide sequence ID" value="NZ_LAHO01000003.1"/>
</dbReference>
<reference evidence="1 2" key="1">
    <citation type="submission" date="2015-03" db="EMBL/GenBank/DDBJ databases">
        <title>Draft genome sequences of two protease-producing strains of Arsukibacterium isolated from two cold and alkaline environments.</title>
        <authorList>
            <person name="Lylloff J.E."/>
            <person name="Skov L.B."/>
            <person name="Jepsen M."/>
            <person name="Hallin P.F."/>
            <person name="Sorensen S.J."/>
            <person name="Stougaard P."/>
            <person name="Glaring M.A."/>
        </authorList>
    </citation>
    <scope>NUCLEOTIDE SEQUENCE [LARGE SCALE GENOMIC DNA]</scope>
    <source>
        <strain evidence="1 2">GCM72</strain>
    </source>
</reference>